<dbReference type="AlphaFoldDB" id="A0A9Q0LIX6"/>
<keyword evidence="2" id="KW-1185">Reference proteome</keyword>
<dbReference type="InterPro" id="IPR036102">
    <property type="entry name" value="OsmC/Ohrsf"/>
</dbReference>
<dbReference type="InterPro" id="IPR052924">
    <property type="entry name" value="OsmC/Ohr_hydroprdx_reductase"/>
</dbReference>
<dbReference type="Gene3D" id="3.30.300.20">
    <property type="match status" value="2"/>
</dbReference>
<dbReference type="Proteomes" id="UP001149090">
    <property type="component" value="Unassembled WGS sequence"/>
</dbReference>
<organism evidence="1 2">
    <name type="scientific">Anaeramoeba ignava</name>
    <name type="common">Anaerobic marine amoeba</name>
    <dbReference type="NCBI Taxonomy" id="1746090"/>
    <lineage>
        <taxon>Eukaryota</taxon>
        <taxon>Metamonada</taxon>
        <taxon>Anaeramoebidae</taxon>
        <taxon>Anaeramoeba</taxon>
    </lineage>
</organism>
<dbReference type="InterPro" id="IPR015946">
    <property type="entry name" value="KH_dom-like_a/b"/>
</dbReference>
<evidence type="ECO:0000313" key="1">
    <source>
        <dbReference type="EMBL" id="KAJ5073516.1"/>
    </source>
</evidence>
<sequence length="381" mass="43354">MFKLNNINREALETIKEEVEKNPSRNLKQTNLTFSWIPRNKFPYKTIVYFEKGSLNLPIDNPPSTGGRGKAVNPMALSNYAFAAMHACTFVQQCTLNNMKLDSLKIRSHLDFDLYKIMGLDMERKPVTKFKISLSVFSKESEEKLKEMHQQAIKRSPTVYLATNEVKIATESTVNSDPETKIPKKKPLNGIDMTKVEEIRKNLLAHPELTKKPCVIEGEWDCEDKSGAQFTAPIFYEQDKCFKFQTDSRQTFGGESRKPFAIQYFLGGVSCCLLTHFAYACTLRKIPLKSLSVEAQLDENLSAKFGLTEDPPIKAMNVTFDVGFDESKETAETIVQDAMSRCPIIFLIANSFDIEFELFINEPFPTSLANQQKKKSQCRLM</sequence>
<dbReference type="PANTHER" id="PTHR35368">
    <property type="entry name" value="HYDROPEROXIDE REDUCTASE"/>
    <property type="match status" value="1"/>
</dbReference>
<protein>
    <submittedName>
        <fullName evidence="1">Hydroperoxide reductase</fullName>
    </submittedName>
</protein>
<evidence type="ECO:0000313" key="2">
    <source>
        <dbReference type="Proteomes" id="UP001149090"/>
    </source>
</evidence>
<dbReference type="Pfam" id="PF02566">
    <property type="entry name" value="OsmC"/>
    <property type="match status" value="2"/>
</dbReference>
<accession>A0A9Q0LIX6</accession>
<dbReference type="InterPro" id="IPR003718">
    <property type="entry name" value="OsmC/Ohr_fam"/>
</dbReference>
<gene>
    <name evidence="1" type="ORF">M0811_08633</name>
</gene>
<dbReference type="PANTHER" id="PTHR35368:SF1">
    <property type="entry name" value="HYDROPEROXIDE REDUCTASE"/>
    <property type="match status" value="1"/>
</dbReference>
<comment type="caution">
    <text evidence="1">The sequence shown here is derived from an EMBL/GenBank/DDBJ whole genome shotgun (WGS) entry which is preliminary data.</text>
</comment>
<dbReference type="SUPFAM" id="SSF82784">
    <property type="entry name" value="OsmC-like"/>
    <property type="match status" value="2"/>
</dbReference>
<reference evidence="1" key="1">
    <citation type="submission" date="2022-10" db="EMBL/GenBank/DDBJ databases">
        <title>Novel sulphate-reducing endosymbionts in the free-living metamonad Anaeramoeba.</title>
        <authorList>
            <person name="Jerlstrom-Hultqvist J."/>
            <person name="Cepicka I."/>
            <person name="Gallot-Lavallee L."/>
            <person name="Salas-Leiva D."/>
            <person name="Curtis B.A."/>
            <person name="Zahonova K."/>
            <person name="Pipaliya S."/>
            <person name="Dacks J."/>
            <person name="Roger A.J."/>
        </authorList>
    </citation>
    <scope>NUCLEOTIDE SEQUENCE</scope>
    <source>
        <strain evidence="1">BMAN</strain>
    </source>
</reference>
<proteinExistence type="predicted"/>
<name>A0A9Q0LIX6_ANAIG</name>
<dbReference type="EMBL" id="JAPDFW010000074">
    <property type="protein sequence ID" value="KAJ5073516.1"/>
    <property type="molecule type" value="Genomic_DNA"/>
</dbReference>